<keyword evidence="2" id="KW-1185">Reference proteome</keyword>
<proteinExistence type="predicted"/>
<dbReference type="Proteomes" id="UP000692954">
    <property type="component" value="Unassembled WGS sequence"/>
</dbReference>
<dbReference type="EMBL" id="CAJJDN010000077">
    <property type="protein sequence ID" value="CAD8102066.1"/>
    <property type="molecule type" value="Genomic_DNA"/>
</dbReference>
<name>A0A8S1PG51_9CILI</name>
<protein>
    <submittedName>
        <fullName evidence="1">Uncharacterized protein</fullName>
    </submittedName>
</protein>
<comment type="caution">
    <text evidence="1">The sequence shown here is derived from an EMBL/GenBank/DDBJ whole genome shotgun (WGS) entry which is preliminary data.</text>
</comment>
<sequence length="139" mass="17170">MNRKKMKQLEEVEYGTDQKKQNFELILNEIKPKKFFEESIRIEGYSKRKQNLQNFQQRPIHQMEYVKKEIKEKIFRIQQQGYVIIIQKQLKFVPYQIGRLDSKYENFQSFVRRRLQKYKTTHSKILLQIHMFLNQKALI</sequence>
<organism evidence="1 2">
    <name type="scientific">Paramecium sonneborni</name>
    <dbReference type="NCBI Taxonomy" id="65129"/>
    <lineage>
        <taxon>Eukaryota</taxon>
        <taxon>Sar</taxon>
        <taxon>Alveolata</taxon>
        <taxon>Ciliophora</taxon>
        <taxon>Intramacronucleata</taxon>
        <taxon>Oligohymenophorea</taxon>
        <taxon>Peniculida</taxon>
        <taxon>Parameciidae</taxon>
        <taxon>Paramecium</taxon>
    </lineage>
</organism>
<gene>
    <name evidence="1" type="ORF">PSON_ATCC_30995.1.T0770067</name>
</gene>
<dbReference type="AlphaFoldDB" id="A0A8S1PG51"/>
<evidence type="ECO:0000313" key="2">
    <source>
        <dbReference type="Proteomes" id="UP000692954"/>
    </source>
</evidence>
<reference evidence="1" key="1">
    <citation type="submission" date="2021-01" db="EMBL/GenBank/DDBJ databases">
        <authorList>
            <consortium name="Genoscope - CEA"/>
            <person name="William W."/>
        </authorList>
    </citation>
    <scope>NUCLEOTIDE SEQUENCE</scope>
</reference>
<accession>A0A8S1PG51</accession>
<evidence type="ECO:0000313" key="1">
    <source>
        <dbReference type="EMBL" id="CAD8102066.1"/>
    </source>
</evidence>